<name>A0A1J4XWU0_9BACT</name>
<dbReference type="EMBL" id="MNWX01000017">
    <property type="protein sequence ID" value="OIO65480.1"/>
    <property type="molecule type" value="Genomic_DNA"/>
</dbReference>
<dbReference type="HAMAP" id="MF_00374">
    <property type="entry name" value="Ribosomal_uL29"/>
    <property type="match status" value="1"/>
</dbReference>
<dbReference type="Pfam" id="PF00831">
    <property type="entry name" value="Ribosomal_L29"/>
    <property type="match status" value="1"/>
</dbReference>
<proteinExistence type="inferred from homology"/>
<keyword evidence="3 5" id="KW-0687">Ribonucleoprotein</keyword>
<dbReference type="InterPro" id="IPR036049">
    <property type="entry name" value="Ribosomal_uL29_sf"/>
</dbReference>
<comment type="caution">
    <text evidence="6">The sequence shown here is derived from an EMBL/GenBank/DDBJ whole genome shotgun (WGS) entry which is preliminary data.</text>
</comment>
<dbReference type="SUPFAM" id="SSF46561">
    <property type="entry name" value="Ribosomal protein L29 (L29p)"/>
    <property type="match status" value="1"/>
</dbReference>
<dbReference type="STRING" id="1805425.AUJ30_00885"/>
<evidence type="ECO:0000256" key="4">
    <source>
        <dbReference type="ARBA" id="ARBA00035204"/>
    </source>
</evidence>
<comment type="similarity">
    <text evidence="1 5">Belongs to the universal ribosomal protein uL29 family.</text>
</comment>
<organism evidence="6 7">
    <name type="scientific">Candidatus Wolfebacteria bacterium CG1_02_39_135</name>
    <dbReference type="NCBI Taxonomy" id="1805425"/>
    <lineage>
        <taxon>Bacteria</taxon>
        <taxon>Candidatus Wolfeibacteriota</taxon>
    </lineage>
</organism>
<gene>
    <name evidence="5" type="primary">rpmC</name>
    <name evidence="6" type="ORF">AUJ30_00885</name>
</gene>
<dbReference type="GO" id="GO:0003735">
    <property type="term" value="F:structural constituent of ribosome"/>
    <property type="evidence" value="ECO:0007669"/>
    <property type="project" value="InterPro"/>
</dbReference>
<dbReference type="GO" id="GO:0005840">
    <property type="term" value="C:ribosome"/>
    <property type="evidence" value="ECO:0007669"/>
    <property type="project" value="UniProtKB-KW"/>
</dbReference>
<dbReference type="Proteomes" id="UP000182693">
    <property type="component" value="Unassembled WGS sequence"/>
</dbReference>
<dbReference type="InterPro" id="IPR001854">
    <property type="entry name" value="Ribosomal_uL29"/>
</dbReference>
<evidence type="ECO:0000256" key="2">
    <source>
        <dbReference type="ARBA" id="ARBA00022980"/>
    </source>
</evidence>
<evidence type="ECO:0000313" key="7">
    <source>
        <dbReference type="Proteomes" id="UP000182693"/>
    </source>
</evidence>
<evidence type="ECO:0000256" key="5">
    <source>
        <dbReference type="HAMAP-Rule" id="MF_00374"/>
    </source>
</evidence>
<sequence length="62" mass="7271">MKHSEQQIKNKPLPELQKDLADSREKLRKLKFDLSQGKVKNIKEIKETKKTIARILTTVNKI</sequence>
<dbReference type="Gene3D" id="1.10.287.310">
    <property type="match status" value="1"/>
</dbReference>
<dbReference type="GO" id="GO:0006412">
    <property type="term" value="P:translation"/>
    <property type="evidence" value="ECO:0007669"/>
    <property type="project" value="UniProtKB-UniRule"/>
</dbReference>
<reference evidence="6 7" key="1">
    <citation type="journal article" date="2016" name="Environ. Microbiol.">
        <title>Genomic resolution of a cold subsurface aquifer community provides metabolic insights for novel microbes adapted to high CO concentrations.</title>
        <authorList>
            <person name="Probst A.J."/>
            <person name="Castelle C.J."/>
            <person name="Singh A."/>
            <person name="Brown C.T."/>
            <person name="Anantharaman K."/>
            <person name="Sharon I."/>
            <person name="Hug L.A."/>
            <person name="Burstein D."/>
            <person name="Emerson J.B."/>
            <person name="Thomas B.C."/>
            <person name="Banfield J.F."/>
        </authorList>
    </citation>
    <scope>NUCLEOTIDE SEQUENCE [LARGE SCALE GENOMIC DNA]</scope>
    <source>
        <strain evidence="6">CG1_02_39_135</strain>
    </source>
</reference>
<dbReference type="NCBIfam" id="TIGR00012">
    <property type="entry name" value="L29"/>
    <property type="match status" value="1"/>
</dbReference>
<dbReference type="AlphaFoldDB" id="A0A1J4XWU0"/>
<dbReference type="GO" id="GO:1990904">
    <property type="term" value="C:ribonucleoprotein complex"/>
    <property type="evidence" value="ECO:0007669"/>
    <property type="project" value="UniProtKB-KW"/>
</dbReference>
<keyword evidence="2 5" id="KW-0689">Ribosomal protein</keyword>
<evidence type="ECO:0000256" key="1">
    <source>
        <dbReference type="ARBA" id="ARBA00009254"/>
    </source>
</evidence>
<accession>A0A1J4XWU0</accession>
<evidence type="ECO:0000256" key="3">
    <source>
        <dbReference type="ARBA" id="ARBA00023274"/>
    </source>
</evidence>
<protein>
    <recommendedName>
        <fullName evidence="4 5">Large ribosomal subunit protein uL29</fullName>
    </recommendedName>
</protein>
<evidence type="ECO:0000313" key="6">
    <source>
        <dbReference type="EMBL" id="OIO65480.1"/>
    </source>
</evidence>